<evidence type="ECO:0000313" key="4">
    <source>
        <dbReference type="Proteomes" id="UP000515743"/>
    </source>
</evidence>
<evidence type="ECO:0000256" key="2">
    <source>
        <dbReference type="SAM" id="Phobius"/>
    </source>
</evidence>
<feature type="transmembrane region" description="Helical" evidence="2">
    <location>
        <begin position="303"/>
        <end position="322"/>
    </location>
</feature>
<feature type="transmembrane region" description="Helical" evidence="2">
    <location>
        <begin position="387"/>
        <end position="411"/>
    </location>
</feature>
<feature type="transmembrane region" description="Helical" evidence="2">
    <location>
        <begin position="113"/>
        <end position="136"/>
    </location>
</feature>
<feature type="transmembrane region" description="Helical" evidence="2">
    <location>
        <begin position="328"/>
        <end position="346"/>
    </location>
</feature>
<feature type="transmembrane region" description="Helical" evidence="2">
    <location>
        <begin position="231"/>
        <end position="254"/>
    </location>
</feature>
<keyword evidence="4" id="KW-1185">Reference proteome</keyword>
<proteinExistence type="predicted"/>
<feature type="transmembrane region" description="Helical" evidence="2">
    <location>
        <begin position="60"/>
        <end position="93"/>
    </location>
</feature>
<evidence type="ECO:0000313" key="3">
    <source>
        <dbReference type="EMBL" id="QNE89192.1"/>
    </source>
</evidence>
<sequence length="531" mass="55213">MNRNTSPQTRSSARARARKSSQKLHGTSAPAARIGKKAGAATKARKSAYPTTMAGRIRRMFFTVAIPNIAVLLTIAVIALAVMLLAGSPLAWLPTAIADMWLVANAGGVRADGIDISVVPLVPALGVAAALSSRIHAAVKDRANIKDLLILLCWVVAIPALLFGIAWLMLWDAGKVYDVAPPSFLPTLLRVELLHLSALGIGMGLRLWRALARRYSVPLEAVSGARTALRFLLYMVGAGAVFYLVMMVAGYSRISGMMAQYPNLDGLAVLCLWGLSVLYLPNLAAAAAAVLSGSEAHIGDASISLFSIHLVPLPPLPALGGIPGAAGQWAMVVLVIPAAVAAVVFLREKTSWRHVVATSVFTALFTLVGGFLTTGVVGFYGDTGLSLWLTAGLMAAWPLGVGLAVVGALALTSRRADPTAGITPDTTTDATTEADVAEPAPAEQPEPAPAAEAESVDEEAPVVEETPDEEDTSEPADDATTEAAVDDTVEGAEAEAEAEPEEDGAAEVAAEDTQEDTAEAEPAGEQNPEPK</sequence>
<feature type="compositionally biased region" description="Acidic residues" evidence="1">
    <location>
        <begin position="454"/>
        <end position="519"/>
    </location>
</feature>
<keyword evidence="2" id="KW-1133">Transmembrane helix</keyword>
<accession>A0A7G7CNM6</accession>
<dbReference type="AlphaFoldDB" id="A0A7G7CNM6"/>
<organism evidence="3 4">
    <name type="scientific">Corynebacterium incognita</name>
    <dbReference type="NCBI Taxonomy" id="2754725"/>
    <lineage>
        <taxon>Bacteria</taxon>
        <taxon>Bacillati</taxon>
        <taxon>Actinomycetota</taxon>
        <taxon>Actinomycetes</taxon>
        <taxon>Mycobacteriales</taxon>
        <taxon>Corynebacteriaceae</taxon>
        <taxon>Corynebacterium</taxon>
    </lineage>
</organism>
<dbReference type="InterPro" id="IPR045931">
    <property type="entry name" value="DUF6350"/>
</dbReference>
<protein>
    <submittedName>
        <fullName evidence="3">Uncharacterized protein</fullName>
    </submittedName>
</protein>
<feature type="compositionally biased region" description="Low complexity" evidence="1">
    <location>
        <begin position="29"/>
        <end position="42"/>
    </location>
</feature>
<feature type="compositionally biased region" description="Low complexity" evidence="1">
    <location>
        <begin position="418"/>
        <end position="441"/>
    </location>
</feature>
<feature type="region of interest" description="Disordered" evidence="1">
    <location>
        <begin position="1"/>
        <end position="45"/>
    </location>
</feature>
<gene>
    <name evidence="3" type="ORF">H0194_09045</name>
</gene>
<dbReference type="Pfam" id="PF19877">
    <property type="entry name" value="DUF6350"/>
    <property type="match status" value="1"/>
</dbReference>
<feature type="region of interest" description="Disordered" evidence="1">
    <location>
        <begin position="417"/>
        <end position="531"/>
    </location>
</feature>
<dbReference type="RefSeq" id="WP_185175570.1">
    <property type="nucleotide sequence ID" value="NZ_CP059404.1"/>
</dbReference>
<dbReference type="EMBL" id="CP059404">
    <property type="protein sequence ID" value="QNE89192.1"/>
    <property type="molecule type" value="Genomic_DNA"/>
</dbReference>
<keyword evidence="2" id="KW-0812">Transmembrane</keyword>
<name>A0A7G7CNM6_9CORY</name>
<feature type="transmembrane region" description="Helical" evidence="2">
    <location>
        <begin position="148"/>
        <end position="171"/>
    </location>
</feature>
<evidence type="ECO:0000256" key="1">
    <source>
        <dbReference type="SAM" id="MobiDB-lite"/>
    </source>
</evidence>
<dbReference type="Proteomes" id="UP000515743">
    <property type="component" value="Chromosome"/>
</dbReference>
<dbReference type="KEGG" id="cik:H0194_09045"/>
<feature type="transmembrane region" description="Helical" evidence="2">
    <location>
        <begin position="191"/>
        <end position="211"/>
    </location>
</feature>
<keyword evidence="2" id="KW-0472">Membrane</keyword>
<feature type="transmembrane region" description="Helical" evidence="2">
    <location>
        <begin position="266"/>
        <end position="291"/>
    </location>
</feature>
<reference evidence="3 4" key="1">
    <citation type="submission" date="2020-07" db="EMBL/GenBank/DDBJ databases">
        <title>Complete genome and description of Corynebacterium incognita strain Marseille-Q3630 sp. nov.</title>
        <authorList>
            <person name="Boxberger M."/>
        </authorList>
    </citation>
    <scope>NUCLEOTIDE SEQUENCE [LARGE SCALE GENOMIC DNA]</scope>
    <source>
        <strain evidence="3 4">Marseille-Q3630</strain>
    </source>
</reference>
<feature type="transmembrane region" description="Helical" evidence="2">
    <location>
        <begin position="358"/>
        <end position="381"/>
    </location>
</feature>
<feature type="compositionally biased region" description="Basic residues" evidence="1">
    <location>
        <begin position="13"/>
        <end position="22"/>
    </location>
</feature>